<organism evidence="2 3">
    <name type="scientific">Colletotrichum noveboracense</name>
    <dbReference type="NCBI Taxonomy" id="2664923"/>
    <lineage>
        <taxon>Eukaryota</taxon>
        <taxon>Fungi</taxon>
        <taxon>Dikarya</taxon>
        <taxon>Ascomycota</taxon>
        <taxon>Pezizomycotina</taxon>
        <taxon>Sordariomycetes</taxon>
        <taxon>Hypocreomycetidae</taxon>
        <taxon>Glomerellales</taxon>
        <taxon>Glomerellaceae</taxon>
        <taxon>Colletotrichum</taxon>
        <taxon>Colletotrichum gloeosporioides species complex</taxon>
    </lineage>
</organism>
<dbReference type="Gene3D" id="3.40.50.720">
    <property type="entry name" value="NAD(P)-binding Rossmann-like Domain"/>
    <property type="match status" value="1"/>
</dbReference>
<name>A0A9W4WDN6_9PEZI</name>
<gene>
    <name evidence="2" type="ORF">CGXH109_LOCUS44311</name>
</gene>
<comment type="caution">
    <text evidence="2">The sequence shown here is derived from an EMBL/GenBank/DDBJ whole genome shotgun (WGS) entry which is preliminary data.</text>
</comment>
<sequence>MAQGIGLYLSIYRAVKGAGASVPFPGYEHGYHSTHSDTFQDILSKMEIYAALNPEKCGNGAVFNMADGKTVSWSQVWPGLCAHFGLTGEGPGAKSVKMEDFVKEHRDVWTALAKEHGLDEKLIGKQGWRIPTSCWSREVGFAEEIDTVDGYVVSWERMRAARQLPPLK</sequence>
<protein>
    <recommendedName>
        <fullName evidence="1">PRISE-like Rossmann-fold domain-containing protein</fullName>
    </recommendedName>
</protein>
<dbReference type="Proteomes" id="UP001152533">
    <property type="component" value="Unassembled WGS sequence"/>
</dbReference>
<dbReference type="Pfam" id="PF22917">
    <property type="entry name" value="PRISE"/>
    <property type="match status" value="1"/>
</dbReference>
<dbReference type="InterPro" id="IPR055222">
    <property type="entry name" value="PRISE-like_Rossmann-fold"/>
</dbReference>
<evidence type="ECO:0000259" key="1">
    <source>
        <dbReference type="Pfam" id="PF22917"/>
    </source>
</evidence>
<feature type="domain" description="PRISE-like Rossmann-fold" evidence="1">
    <location>
        <begin position="2"/>
        <end position="123"/>
    </location>
</feature>
<evidence type="ECO:0000313" key="2">
    <source>
        <dbReference type="EMBL" id="CAI0645330.1"/>
    </source>
</evidence>
<proteinExistence type="predicted"/>
<evidence type="ECO:0000313" key="3">
    <source>
        <dbReference type="Proteomes" id="UP001152533"/>
    </source>
</evidence>
<dbReference type="PANTHER" id="PTHR32487:SF8">
    <property type="entry name" value="NAD-DEPENDENT EPIMERASE_DEHYDRATASE DOMAIN-CONTAINING PROTEIN"/>
    <property type="match status" value="1"/>
</dbReference>
<accession>A0A9W4WDN6</accession>
<keyword evidence="3" id="KW-1185">Reference proteome</keyword>
<dbReference type="AlphaFoldDB" id="A0A9W4WDN6"/>
<dbReference type="EMBL" id="CAMGZC010000233">
    <property type="protein sequence ID" value="CAI0645330.1"/>
    <property type="molecule type" value="Genomic_DNA"/>
</dbReference>
<dbReference type="PANTHER" id="PTHR32487">
    <property type="entry name" value="3-OXO-DELTA(4,5)-STEROID 5-BETA-REDUCTASE"/>
    <property type="match status" value="1"/>
</dbReference>
<reference evidence="2" key="1">
    <citation type="submission" date="2022-08" db="EMBL/GenBank/DDBJ databases">
        <authorList>
            <person name="Giroux E."/>
            <person name="Giroux E."/>
        </authorList>
    </citation>
    <scope>NUCLEOTIDE SEQUENCE</scope>
    <source>
        <strain evidence="2">H1091258</strain>
    </source>
</reference>